<evidence type="ECO:0000256" key="1">
    <source>
        <dbReference type="SAM" id="Phobius"/>
    </source>
</evidence>
<dbReference type="KEGG" id="crd:CRES_1962"/>
<name>F8E343_CORRG</name>
<reference evidence="2 3" key="1">
    <citation type="journal article" date="2012" name="BMC Genomics">
        <title>Complete genome sequence, lifestyle, and multi-drug resistance of the human pathogen Corynebacterium resistens DSM 45100 isolated from blood samples of a leukemia patient.</title>
        <authorList>
            <person name="Schroder J."/>
            <person name="Maus I."/>
            <person name="Meyer K."/>
            <person name="Wordemann S."/>
            <person name="Blom J."/>
            <person name="Jaenicke S."/>
            <person name="Schneider J."/>
            <person name="Trost E."/>
            <person name="Tauch A."/>
        </authorList>
    </citation>
    <scope>NUCLEOTIDE SEQUENCE [LARGE SCALE GENOMIC DNA]</scope>
    <source>
        <strain evidence="3">DSM 45100 / JCM 12819 / CCUG 50093 / GTC 2026 / SICGH 158</strain>
    </source>
</reference>
<dbReference type="STRING" id="662755.CRES_1962"/>
<accession>F8E343</accession>
<keyword evidence="1" id="KW-0812">Transmembrane</keyword>
<feature type="transmembrane region" description="Helical" evidence="1">
    <location>
        <begin position="39"/>
        <end position="60"/>
    </location>
</feature>
<keyword evidence="1" id="KW-1133">Transmembrane helix</keyword>
<evidence type="ECO:0000313" key="2">
    <source>
        <dbReference type="EMBL" id="AEI10315.1"/>
    </source>
</evidence>
<gene>
    <name evidence="2" type="ordered locus">CRES_1962</name>
</gene>
<organism evidence="2 3">
    <name type="scientific">Corynebacterium resistens (strain DSM 45100 / JCM 12819 / GTC 2026 / SICGH 158)</name>
    <dbReference type="NCBI Taxonomy" id="662755"/>
    <lineage>
        <taxon>Bacteria</taxon>
        <taxon>Bacillati</taxon>
        <taxon>Actinomycetota</taxon>
        <taxon>Actinomycetes</taxon>
        <taxon>Mycobacteriales</taxon>
        <taxon>Corynebacteriaceae</taxon>
        <taxon>Corynebacterium</taxon>
    </lineage>
</organism>
<keyword evidence="3" id="KW-1185">Reference proteome</keyword>
<keyword evidence="1" id="KW-0472">Membrane</keyword>
<proteinExistence type="predicted"/>
<protein>
    <submittedName>
        <fullName evidence="2">Uncharacterized protein</fullName>
    </submittedName>
</protein>
<dbReference type="Proteomes" id="UP000000492">
    <property type="component" value="Chromosome"/>
</dbReference>
<evidence type="ECO:0000313" key="3">
    <source>
        <dbReference type="Proteomes" id="UP000000492"/>
    </source>
</evidence>
<dbReference type="AlphaFoldDB" id="F8E343"/>
<dbReference type="HOGENOM" id="CLU_2632161_0_0_11"/>
<sequence length="77" mass="8808">MAALVLSWIFFPAYAREFIVAHPGSFEGIDEEKPKQVAVAVGLGMRTLVAFTWAATFNYLRRAVNRAEKWLPHMLLW</sequence>
<dbReference type="EMBL" id="CP002857">
    <property type="protein sequence ID" value="AEI10315.1"/>
    <property type="molecule type" value="Genomic_DNA"/>
</dbReference>